<dbReference type="AlphaFoldDB" id="A0AB32XCT8"/>
<accession>A0AB32XCT8</accession>
<evidence type="ECO:0000313" key="1">
    <source>
        <dbReference type="EMBL" id="ADV34806.1"/>
    </source>
</evidence>
<sequence length="60" mass="7095">MLLVILKENINDKQKYLKEYLITFLLSDILEHYNVKNDYKIEELLKFLASSSSSLTNTKK</sequence>
<name>A0AB32XCT8_MYCFM</name>
<dbReference type="Proteomes" id="UP000007473">
    <property type="component" value="Chromosome"/>
</dbReference>
<organism evidence="1 2">
    <name type="scientific">Mycoplasmopsis fermentans (strain M64)</name>
    <name type="common">Mycoplasma fermentans</name>
    <dbReference type="NCBI Taxonomy" id="943945"/>
    <lineage>
        <taxon>Bacteria</taxon>
        <taxon>Bacillati</taxon>
        <taxon>Mycoplasmatota</taxon>
        <taxon>Mycoplasmoidales</taxon>
        <taxon>Metamycoplasmataceae</taxon>
        <taxon>Mycoplasmopsis</taxon>
    </lineage>
</organism>
<gene>
    <name evidence="1" type="ordered locus">MfeM64YM_0811</name>
</gene>
<proteinExistence type="predicted"/>
<dbReference type="RefSeq" id="WP_013527068.1">
    <property type="nucleotide sequence ID" value="NC_014921.1"/>
</dbReference>
<dbReference type="KEGG" id="mfm:MfeM64YM_0811"/>
<reference evidence="1 2" key="1">
    <citation type="journal article" date="2011" name="J. Bacteriol.">
        <title>Genome sequence of the repetitive-sequence-rich Mycoplasma fermentans strain M64.</title>
        <authorList>
            <person name="Shu H.W."/>
            <person name="Liu T.T."/>
            <person name="Chang H.Y."/>
            <person name="Liu Y.M."/>
            <person name="Wu K.M."/>
            <person name="Shu H.Y."/>
            <person name="Tsai S.F."/>
            <person name="Hsiao K.J."/>
            <person name="Hu W.S."/>
            <person name="Ng W.V."/>
        </authorList>
    </citation>
    <scope>NUCLEOTIDE SEQUENCE [LARGE SCALE GENOMIC DNA]</scope>
    <source>
        <strain evidence="1 2">M64</strain>
    </source>
</reference>
<dbReference type="EMBL" id="CP002458">
    <property type="protein sequence ID" value="ADV34806.1"/>
    <property type="molecule type" value="Genomic_DNA"/>
</dbReference>
<protein>
    <submittedName>
        <fullName evidence="1">Uncharacterized protein</fullName>
    </submittedName>
</protein>
<evidence type="ECO:0000313" key="2">
    <source>
        <dbReference type="Proteomes" id="UP000007473"/>
    </source>
</evidence>